<dbReference type="AlphaFoldDB" id="A0A1F8EDC0"/>
<name>A0A1F8EDC0_9BACT</name>
<proteinExistence type="predicted"/>
<dbReference type="PANTHER" id="PTHR37309">
    <property type="entry name" value="SLR0284 PROTEIN"/>
    <property type="match status" value="1"/>
</dbReference>
<feature type="transmembrane region" description="Helical" evidence="1">
    <location>
        <begin position="59"/>
        <end position="79"/>
    </location>
</feature>
<keyword evidence="1" id="KW-0812">Transmembrane</keyword>
<evidence type="ECO:0000256" key="1">
    <source>
        <dbReference type="SAM" id="Phobius"/>
    </source>
</evidence>
<dbReference type="Pfam" id="PF04020">
    <property type="entry name" value="Phage_holin_4_2"/>
    <property type="match status" value="1"/>
</dbReference>
<sequence length="116" mass="12705">MVRFLARILGNSVALYAASWLVAGFSFTGGIKEYAIAGVALGLLNTAVKPILKFISFPVIILTLGLFMIVINALLLWLVDYIFDFILINDIMSLVWATIVITVVNIIISTLTKTID</sequence>
<evidence type="ECO:0000313" key="2">
    <source>
        <dbReference type="EMBL" id="OGM98790.1"/>
    </source>
</evidence>
<evidence type="ECO:0008006" key="4">
    <source>
        <dbReference type="Google" id="ProtNLM"/>
    </source>
</evidence>
<dbReference type="Proteomes" id="UP000177594">
    <property type="component" value="Unassembled WGS sequence"/>
</dbReference>
<gene>
    <name evidence="2" type="ORF">A2817_00255</name>
</gene>
<keyword evidence="1" id="KW-1133">Transmembrane helix</keyword>
<dbReference type="EMBL" id="MGIZ01000032">
    <property type="protein sequence ID" value="OGM98790.1"/>
    <property type="molecule type" value="Genomic_DNA"/>
</dbReference>
<organism evidence="2 3">
    <name type="scientific">Candidatus Yanofskybacteria bacterium RIFCSPHIGHO2_01_FULL_39_8b</name>
    <dbReference type="NCBI Taxonomy" id="1802659"/>
    <lineage>
        <taxon>Bacteria</taxon>
        <taxon>Candidatus Yanofskyibacteriota</taxon>
    </lineage>
</organism>
<protein>
    <recommendedName>
        <fullName evidence="4">Phage holin family protein</fullName>
    </recommendedName>
</protein>
<evidence type="ECO:0000313" key="3">
    <source>
        <dbReference type="Proteomes" id="UP000177594"/>
    </source>
</evidence>
<comment type="caution">
    <text evidence="2">The sequence shown here is derived from an EMBL/GenBank/DDBJ whole genome shotgun (WGS) entry which is preliminary data.</text>
</comment>
<keyword evidence="1" id="KW-0472">Membrane</keyword>
<dbReference type="InterPro" id="IPR007165">
    <property type="entry name" value="Phage_holin_4_2"/>
</dbReference>
<accession>A0A1F8EDC0</accession>
<dbReference type="PANTHER" id="PTHR37309:SF1">
    <property type="entry name" value="SLR0284 PROTEIN"/>
    <property type="match status" value="1"/>
</dbReference>
<reference evidence="2 3" key="1">
    <citation type="journal article" date="2016" name="Nat. Commun.">
        <title>Thousands of microbial genomes shed light on interconnected biogeochemical processes in an aquifer system.</title>
        <authorList>
            <person name="Anantharaman K."/>
            <person name="Brown C.T."/>
            <person name="Hug L.A."/>
            <person name="Sharon I."/>
            <person name="Castelle C.J."/>
            <person name="Probst A.J."/>
            <person name="Thomas B.C."/>
            <person name="Singh A."/>
            <person name="Wilkins M.J."/>
            <person name="Karaoz U."/>
            <person name="Brodie E.L."/>
            <person name="Williams K.H."/>
            <person name="Hubbard S.S."/>
            <person name="Banfield J.F."/>
        </authorList>
    </citation>
    <scope>NUCLEOTIDE SEQUENCE [LARGE SCALE GENOMIC DNA]</scope>
</reference>
<feature type="transmembrane region" description="Helical" evidence="1">
    <location>
        <begin position="91"/>
        <end position="111"/>
    </location>
</feature>